<keyword evidence="3" id="KW-1185">Reference proteome</keyword>
<comment type="caution">
    <text evidence="2">The sequence shown here is derived from an EMBL/GenBank/DDBJ whole genome shotgun (WGS) entry which is preliminary data.</text>
</comment>
<organism evidence="2 3">
    <name type="scientific">Oculimacula yallundae</name>
    <dbReference type="NCBI Taxonomy" id="86028"/>
    <lineage>
        <taxon>Eukaryota</taxon>
        <taxon>Fungi</taxon>
        <taxon>Dikarya</taxon>
        <taxon>Ascomycota</taxon>
        <taxon>Pezizomycotina</taxon>
        <taxon>Leotiomycetes</taxon>
        <taxon>Helotiales</taxon>
        <taxon>Ploettnerulaceae</taxon>
        <taxon>Oculimacula</taxon>
    </lineage>
</organism>
<feature type="non-terminal residue" evidence="2">
    <location>
        <position position="113"/>
    </location>
</feature>
<accession>A0ABR4CH55</accession>
<feature type="region of interest" description="Disordered" evidence="1">
    <location>
        <begin position="1"/>
        <end position="25"/>
    </location>
</feature>
<reference evidence="2 3" key="1">
    <citation type="journal article" date="2024" name="Commun. Biol.">
        <title>Comparative genomic analysis of thermophilic fungi reveals convergent evolutionary adaptations and gene losses.</title>
        <authorList>
            <person name="Steindorff A.S."/>
            <person name="Aguilar-Pontes M.V."/>
            <person name="Robinson A.J."/>
            <person name="Andreopoulos B."/>
            <person name="LaButti K."/>
            <person name="Kuo A."/>
            <person name="Mondo S."/>
            <person name="Riley R."/>
            <person name="Otillar R."/>
            <person name="Haridas S."/>
            <person name="Lipzen A."/>
            <person name="Grimwood J."/>
            <person name="Schmutz J."/>
            <person name="Clum A."/>
            <person name="Reid I.D."/>
            <person name="Moisan M.C."/>
            <person name="Butler G."/>
            <person name="Nguyen T.T.M."/>
            <person name="Dewar K."/>
            <person name="Conant G."/>
            <person name="Drula E."/>
            <person name="Henrissat B."/>
            <person name="Hansel C."/>
            <person name="Singer S."/>
            <person name="Hutchinson M.I."/>
            <person name="de Vries R.P."/>
            <person name="Natvig D.O."/>
            <person name="Powell A.J."/>
            <person name="Tsang A."/>
            <person name="Grigoriev I.V."/>
        </authorList>
    </citation>
    <scope>NUCLEOTIDE SEQUENCE [LARGE SCALE GENOMIC DNA]</scope>
    <source>
        <strain evidence="2 3">CBS 494.80</strain>
    </source>
</reference>
<proteinExistence type="predicted"/>
<evidence type="ECO:0000256" key="1">
    <source>
        <dbReference type="SAM" id="MobiDB-lite"/>
    </source>
</evidence>
<gene>
    <name evidence="2" type="ORF">VTL71DRAFT_15623</name>
</gene>
<dbReference type="Proteomes" id="UP001595075">
    <property type="component" value="Unassembled WGS sequence"/>
</dbReference>
<dbReference type="EMBL" id="JAZHXI010000008">
    <property type="protein sequence ID" value="KAL2069285.1"/>
    <property type="molecule type" value="Genomic_DNA"/>
</dbReference>
<protein>
    <submittedName>
        <fullName evidence="2">Uncharacterized protein</fullName>
    </submittedName>
</protein>
<sequence>MVIQKLGDNASNSTDDADDQLFHRPSWSRNARENSYHLIYAMAYGFGETDPNLHFHNQPSASLCQLNNAPTPFRKESQPSETAWNSTWWHNTFDLRSSPAPGNFSLNIYTHLV</sequence>
<name>A0ABR4CH55_9HELO</name>
<evidence type="ECO:0000313" key="3">
    <source>
        <dbReference type="Proteomes" id="UP001595075"/>
    </source>
</evidence>
<evidence type="ECO:0000313" key="2">
    <source>
        <dbReference type="EMBL" id="KAL2069285.1"/>
    </source>
</evidence>